<evidence type="ECO:0000313" key="2">
    <source>
        <dbReference type="Proteomes" id="UP001153678"/>
    </source>
</evidence>
<gene>
    <name evidence="1" type="ORF">FWILDA_LOCUS19287</name>
</gene>
<keyword evidence="2" id="KW-1185">Reference proteome</keyword>
<dbReference type="Proteomes" id="UP001153678">
    <property type="component" value="Unassembled WGS sequence"/>
</dbReference>
<protein>
    <submittedName>
        <fullName evidence="1">16334_t:CDS:1</fullName>
    </submittedName>
</protein>
<comment type="caution">
    <text evidence="1">The sequence shown here is derived from an EMBL/GenBank/DDBJ whole genome shotgun (WGS) entry which is preliminary data.</text>
</comment>
<organism evidence="1 2">
    <name type="scientific">Funneliformis geosporum</name>
    <dbReference type="NCBI Taxonomy" id="1117311"/>
    <lineage>
        <taxon>Eukaryota</taxon>
        <taxon>Fungi</taxon>
        <taxon>Fungi incertae sedis</taxon>
        <taxon>Mucoromycota</taxon>
        <taxon>Glomeromycotina</taxon>
        <taxon>Glomeromycetes</taxon>
        <taxon>Glomerales</taxon>
        <taxon>Glomeraceae</taxon>
        <taxon>Funneliformis</taxon>
    </lineage>
</organism>
<accession>A0A9W4TC81</accession>
<reference evidence="1" key="1">
    <citation type="submission" date="2022-08" db="EMBL/GenBank/DDBJ databases">
        <authorList>
            <person name="Kallberg Y."/>
            <person name="Tangrot J."/>
            <person name="Rosling A."/>
        </authorList>
    </citation>
    <scope>NUCLEOTIDE SEQUENCE</scope>
    <source>
        <strain evidence="1">Wild A</strain>
    </source>
</reference>
<proteinExistence type="predicted"/>
<name>A0A9W4TC81_9GLOM</name>
<dbReference type="AlphaFoldDB" id="A0A9W4TC81"/>
<sequence>LEETGEPYDYADKFKAFSKKVRLLSGVSKIEKEKLTQIYRIKKILKMCSLPLEDYKKTKSFNSKDNFREDKITTEEMIISVILVVGGNKTPTKNDNSDLVRTKTKEIASLEQKLSSKNIKKDDLLKELKDSQYLEAGATN</sequence>
<evidence type="ECO:0000313" key="1">
    <source>
        <dbReference type="EMBL" id="CAI2199869.1"/>
    </source>
</evidence>
<feature type="non-terminal residue" evidence="1">
    <location>
        <position position="140"/>
    </location>
</feature>
<dbReference type="EMBL" id="CAMKVN010022576">
    <property type="protein sequence ID" value="CAI2199869.1"/>
    <property type="molecule type" value="Genomic_DNA"/>
</dbReference>